<dbReference type="InterPro" id="IPR004854">
    <property type="entry name" value="Ufd1-like"/>
</dbReference>
<dbReference type="GO" id="GO:0036503">
    <property type="term" value="P:ERAD pathway"/>
    <property type="evidence" value="ECO:0007669"/>
    <property type="project" value="TreeGrafter"/>
</dbReference>
<evidence type="ECO:0008006" key="7">
    <source>
        <dbReference type="Google" id="ProtNLM"/>
    </source>
</evidence>
<dbReference type="GO" id="GO:0031593">
    <property type="term" value="F:polyubiquitin modification-dependent protein binding"/>
    <property type="evidence" value="ECO:0007669"/>
    <property type="project" value="TreeGrafter"/>
</dbReference>
<dbReference type="InterPro" id="IPR055418">
    <property type="entry name" value="UFD1_N2"/>
</dbReference>
<dbReference type="PANTHER" id="PTHR12555">
    <property type="entry name" value="UBIQUITIN FUSION DEGRADATON PROTEIN 1"/>
    <property type="match status" value="1"/>
</dbReference>
<reference evidence="5" key="1">
    <citation type="journal article" date="2020" name="Front. Microbiol.">
        <title>Phenotypic and Genetic Characterization of the Cheese Ripening Yeast Geotrichum candidum.</title>
        <authorList>
            <person name="Perkins V."/>
            <person name="Vignola S."/>
            <person name="Lessard M.H."/>
            <person name="Plante P.L."/>
            <person name="Corbeil J."/>
            <person name="Dugat-Bony E."/>
            <person name="Frenette M."/>
            <person name="Labrie S."/>
        </authorList>
    </citation>
    <scope>NUCLEOTIDE SEQUENCE</scope>
    <source>
        <strain evidence="5">LMA-70</strain>
    </source>
</reference>
<feature type="domain" description="Ubiquitin fusion degradation protein UFD1 N-terminal subdomain 1" evidence="3">
    <location>
        <begin position="54"/>
        <end position="137"/>
    </location>
</feature>
<proteinExistence type="inferred from homology"/>
<evidence type="ECO:0000256" key="1">
    <source>
        <dbReference type="ARBA" id="ARBA00006043"/>
    </source>
</evidence>
<evidence type="ECO:0000256" key="2">
    <source>
        <dbReference type="ARBA" id="ARBA00022786"/>
    </source>
</evidence>
<dbReference type="Gene3D" id="3.10.330.10">
    <property type="match status" value="1"/>
</dbReference>
<dbReference type="Pfam" id="PF24842">
    <property type="entry name" value="UFD1_N2"/>
    <property type="match status" value="1"/>
</dbReference>
<dbReference type="Gene3D" id="2.40.40.50">
    <property type="entry name" value="Ubiquitin fusion degradation protein UFD1, N-terminal domain"/>
    <property type="match status" value="1"/>
</dbReference>
<dbReference type="Pfam" id="PF23580">
    <property type="entry name" value="Znf_XAF1_N"/>
    <property type="match status" value="1"/>
</dbReference>
<dbReference type="EMBL" id="QQZK01000169">
    <property type="protein sequence ID" value="KAF5094794.1"/>
    <property type="molecule type" value="Genomic_DNA"/>
</dbReference>
<reference evidence="5" key="2">
    <citation type="submission" date="2020-01" db="EMBL/GenBank/DDBJ databases">
        <authorList>
            <person name="Perkins V."/>
            <person name="Lessard M.-H."/>
            <person name="Dugat-Bony E."/>
            <person name="Frenette M."/>
            <person name="Labrie S."/>
        </authorList>
    </citation>
    <scope>NUCLEOTIDE SEQUENCE</scope>
    <source>
        <strain evidence="5">LMA-70</strain>
    </source>
</reference>
<accession>A0A9P5G2J5</accession>
<dbReference type="InterPro" id="IPR055417">
    <property type="entry name" value="UFD1_N1"/>
</dbReference>
<comment type="similarity">
    <text evidence="1">Belongs to the UFD1 family.</text>
</comment>
<keyword evidence="2" id="KW-0833">Ubl conjugation pathway</keyword>
<comment type="caution">
    <text evidence="5">The sequence shown here is derived from an EMBL/GenBank/DDBJ whole genome shotgun (WGS) entry which is preliminary data.</text>
</comment>
<feature type="domain" description="Ubiquitin fusion degradation protein UFD1 N-terminal subdomain 2" evidence="4">
    <location>
        <begin position="139"/>
        <end position="218"/>
    </location>
</feature>
<protein>
    <recommendedName>
        <fullName evidence="7">Ubiquitin-protein ligase E3A N-terminal zinc-binding domain-containing protein</fullName>
    </recommendedName>
</protein>
<evidence type="ECO:0000313" key="6">
    <source>
        <dbReference type="Proteomes" id="UP000750522"/>
    </source>
</evidence>
<evidence type="ECO:0000313" key="5">
    <source>
        <dbReference type="EMBL" id="KAF5094794.1"/>
    </source>
</evidence>
<dbReference type="GO" id="GO:0034098">
    <property type="term" value="C:VCP-NPL4-UFD1 AAA ATPase complex"/>
    <property type="evidence" value="ECO:0007669"/>
    <property type="project" value="TreeGrafter"/>
</dbReference>
<evidence type="ECO:0000259" key="3">
    <source>
        <dbReference type="Pfam" id="PF03152"/>
    </source>
</evidence>
<dbReference type="Pfam" id="PF03152">
    <property type="entry name" value="UFD1_N1"/>
    <property type="match status" value="1"/>
</dbReference>
<dbReference type="AlphaFoldDB" id="A0A9P5G2J5"/>
<dbReference type="PANTHER" id="PTHR12555:SF15">
    <property type="entry name" value="FUSION DEGRADATION PROTEIN (UFD1), PUTATIVE (AFU_ORTHOLOGUE AFUA_4G04640)-RELATED"/>
    <property type="match status" value="1"/>
</dbReference>
<gene>
    <name evidence="5" type="ORF">DV451_004906</name>
</gene>
<dbReference type="InterPro" id="IPR042299">
    <property type="entry name" value="Ufd1-like_Nn"/>
</dbReference>
<sequence>MTSTVEDNNIKWSSRLLFHPADLSTSSIGGGSSDSSAGGNSVVDDANLAATLTTQLSDKITLPASVLEAIVAQAPTALPSPLTFRLSNPARPQQRATHVGVREFSGVEGTAQIPRVVAARIGLEPSQPVVVQYVALPKATSLTLAVLEDDDAKVDDWKALLEAQLRSGYTALTKGDTLVISDPSSRSGKFYQCLVSDLKPEDAACIIDTDIDLHIVTPNGNASTQGSSSSKGKNVSQASNVPLVASVDGTPIVIPKLDPGNDAKLIINNWDSALPINIKLSNIPTDGNVNVFVGTSEYSTSSDVFLWSTLLAPADVAEKTLTIPSGAELLRDYVSNTDKLADKIYLVVHTDSGAEMANVVIAVDQAPAEQDVDMLDAGNGPADPSSKVCANCHKAVPAQSYQMHAVFCERNNVVCPRGCGKLFLRRDGGVPQTHWHCDECTEQYGTPVYGNITASHALHNTYFHEPVPACPQCLPEAPHTGGFASRVALALHLATACSGRLHICRFCHLRVPQEETTYLDRANGFTGHETRCGSKTTECTTCGKVVKLSLLASHMDYHNSLRLNQKNVPIPCTNVNCVRTLTDATSENPLGLCSICFGPLHSTVYDPTGVKLAQRVERRYVIQATRGCGKPWCANYGACATANPTLRAGGMAQVMPLVQALTARANLKPTSTTTTAAAAAATANGNPGSEASLPQFEFCVDEMTTKRKLFVDMVTEDEKIYARAWVARAVELAKGNEARARQWLETHAIKLAEQ</sequence>
<dbReference type="Proteomes" id="UP000750522">
    <property type="component" value="Unassembled WGS sequence"/>
</dbReference>
<dbReference type="GO" id="GO:0006511">
    <property type="term" value="P:ubiquitin-dependent protein catabolic process"/>
    <property type="evidence" value="ECO:0007669"/>
    <property type="project" value="InterPro"/>
</dbReference>
<organism evidence="5 6">
    <name type="scientific">Geotrichum candidum</name>
    <name type="common">Oospora lactis</name>
    <name type="synonym">Dipodascus geotrichum</name>
    <dbReference type="NCBI Taxonomy" id="1173061"/>
    <lineage>
        <taxon>Eukaryota</taxon>
        <taxon>Fungi</taxon>
        <taxon>Dikarya</taxon>
        <taxon>Ascomycota</taxon>
        <taxon>Saccharomycotina</taxon>
        <taxon>Dipodascomycetes</taxon>
        <taxon>Dipodascales</taxon>
        <taxon>Dipodascaceae</taxon>
        <taxon>Geotrichum</taxon>
    </lineage>
</organism>
<name>A0A9P5G2J5_GEOCN</name>
<evidence type="ECO:0000259" key="4">
    <source>
        <dbReference type="Pfam" id="PF24842"/>
    </source>
</evidence>